<evidence type="ECO:0000256" key="1">
    <source>
        <dbReference type="SAM" id="Phobius"/>
    </source>
</evidence>
<keyword evidence="1" id="KW-0812">Transmembrane</keyword>
<proteinExistence type="predicted"/>
<dbReference type="EMBL" id="MU003720">
    <property type="protein sequence ID" value="KAF2802893.1"/>
    <property type="molecule type" value="Genomic_DNA"/>
</dbReference>
<sequence length="88" mass="9480">MKNAIYKWSKSNILAGYRIGNAAPSPTPRKSHRLLRLRSNCHSVKRTQAPRPLIPVLFKSTMLIGSVSSMTPALAAGVAVTIAVTVPL</sequence>
<keyword evidence="3" id="KW-1185">Reference proteome</keyword>
<accession>A0A6A6Y2Y7</accession>
<evidence type="ECO:0000313" key="3">
    <source>
        <dbReference type="Proteomes" id="UP000504636"/>
    </source>
</evidence>
<feature type="transmembrane region" description="Helical" evidence="1">
    <location>
        <begin position="61"/>
        <end position="86"/>
    </location>
</feature>
<dbReference type="GeneID" id="54453915"/>
<name>A0A6A6Y2Y7_9PEZI</name>
<keyword evidence="1" id="KW-1133">Transmembrane helix</keyword>
<gene>
    <name evidence="2 4" type="ORF">BDZ99DRAFT_176852</name>
</gene>
<reference evidence="4" key="2">
    <citation type="submission" date="2020-04" db="EMBL/GenBank/DDBJ databases">
        <authorList>
            <consortium name="NCBI Genome Project"/>
        </authorList>
    </citation>
    <scope>NUCLEOTIDE SEQUENCE</scope>
    <source>
        <strain evidence="4">CBS 304.34</strain>
    </source>
</reference>
<dbReference type="AlphaFoldDB" id="A0A6A6Y2Y7"/>
<keyword evidence="1" id="KW-0472">Membrane</keyword>
<reference evidence="2 4" key="1">
    <citation type="journal article" date="2020" name="Stud. Mycol.">
        <title>101 Dothideomycetes genomes: a test case for predicting lifestyles and emergence of pathogens.</title>
        <authorList>
            <person name="Haridas S."/>
            <person name="Albert R."/>
            <person name="Binder M."/>
            <person name="Bloem J."/>
            <person name="Labutti K."/>
            <person name="Salamov A."/>
            <person name="Andreopoulos B."/>
            <person name="Baker S."/>
            <person name="Barry K."/>
            <person name="Bills G."/>
            <person name="Bluhm B."/>
            <person name="Cannon C."/>
            <person name="Castanera R."/>
            <person name="Culley D."/>
            <person name="Daum C."/>
            <person name="Ezra D."/>
            <person name="Gonzalez J."/>
            <person name="Henrissat B."/>
            <person name="Kuo A."/>
            <person name="Liang C."/>
            <person name="Lipzen A."/>
            <person name="Lutzoni F."/>
            <person name="Magnuson J."/>
            <person name="Mondo S."/>
            <person name="Nolan M."/>
            <person name="Ohm R."/>
            <person name="Pangilinan J."/>
            <person name="Park H.-J."/>
            <person name="Ramirez L."/>
            <person name="Alfaro M."/>
            <person name="Sun H."/>
            <person name="Tritt A."/>
            <person name="Yoshinaga Y."/>
            <person name="Zwiers L.-H."/>
            <person name="Turgeon B."/>
            <person name="Goodwin S."/>
            <person name="Spatafora J."/>
            <person name="Crous P."/>
            <person name="Grigoriev I."/>
        </authorList>
    </citation>
    <scope>NUCLEOTIDE SEQUENCE</scope>
    <source>
        <strain evidence="2 4">CBS 304.34</strain>
    </source>
</reference>
<reference evidence="4" key="3">
    <citation type="submission" date="2025-04" db="UniProtKB">
        <authorList>
            <consortium name="RefSeq"/>
        </authorList>
    </citation>
    <scope>IDENTIFICATION</scope>
    <source>
        <strain evidence="4">CBS 304.34</strain>
    </source>
</reference>
<dbReference type="Proteomes" id="UP000504636">
    <property type="component" value="Unplaced"/>
</dbReference>
<evidence type="ECO:0000313" key="2">
    <source>
        <dbReference type="EMBL" id="KAF2802893.1"/>
    </source>
</evidence>
<dbReference type="RefSeq" id="XP_033569857.1">
    <property type="nucleotide sequence ID" value="XM_033713022.1"/>
</dbReference>
<protein>
    <submittedName>
        <fullName evidence="2 4">Uncharacterized protein</fullName>
    </submittedName>
</protein>
<evidence type="ECO:0000313" key="4">
    <source>
        <dbReference type="RefSeq" id="XP_033569857.1"/>
    </source>
</evidence>
<organism evidence="2">
    <name type="scientific">Mytilinidion resinicola</name>
    <dbReference type="NCBI Taxonomy" id="574789"/>
    <lineage>
        <taxon>Eukaryota</taxon>
        <taxon>Fungi</taxon>
        <taxon>Dikarya</taxon>
        <taxon>Ascomycota</taxon>
        <taxon>Pezizomycotina</taxon>
        <taxon>Dothideomycetes</taxon>
        <taxon>Pleosporomycetidae</taxon>
        <taxon>Mytilinidiales</taxon>
        <taxon>Mytilinidiaceae</taxon>
        <taxon>Mytilinidion</taxon>
    </lineage>
</organism>